<organism evidence="2 3">
    <name type="scientific">Paenibacillus macerans</name>
    <name type="common">Bacillus macerans</name>
    <dbReference type="NCBI Taxonomy" id="44252"/>
    <lineage>
        <taxon>Bacteria</taxon>
        <taxon>Bacillati</taxon>
        <taxon>Bacillota</taxon>
        <taxon>Bacilli</taxon>
        <taxon>Bacillales</taxon>
        <taxon>Paenibacillaceae</taxon>
        <taxon>Paenibacillus</taxon>
    </lineage>
</organism>
<dbReference type="HOGENOM" id="CLU_2424145_0_0_9"/>
<comment type="caution">
    <text evidence="2">The sequence shown here is derived from an EMBL/GenBank/DDBJ whole genome shotgun (WGS) entry which is preliminary data.</text>
</comment>
<dbReference type="EMBL" id="JMQA01000034">
    <property type="protein sequence ID" value="KFN07499.1"/>
    <property type="molecule type" value="Genomic_DNA"/>
</dbReference>
<gene>
    <name evidence="2" type="ORF">DJ90_5898</name>
</gene>
<protein>
    <submittedName>
        <fullName evidence="2">Uncharacterized protein</fullName>
    </submittedName>
</protein>
<feature type="region of interest" description="Disordered" evidence="1">
    <location>
        <begin position="1"/>
        <end position="91"/>
    </location>
</feature>
<dbReference type="Proteomes" id="UP000029278">
    <property type="component" value="Unassembled WGS sequence"/>
</dbReference>
<proteinExistence type="predicted"/>
<sequence length="91" mass="9167">MGWAALHGAPVWTSHGLGHSARDAGGGQPRAETLRPGRRRGSAIGRAALHGAPAEISHGPGHSARDAGGGQPRAETLPGAAGPVRRYLRAG</sequence>
<reference evidence="2 3" key="1">
    <citation type="submission" date="2014-04" db="EMBL/GenBank/DDBJ databases">
        <authorList>
            <person name="Bishop-Lilly K.A."/>
            <person name="Broomall S.M."/>
            <person name="Chain P.S."/>
            <person name="Chertkov O."/>
            <person name="Coyne S.R."/>
            <person name="Daligault H.E."/>
            <person name="Davenport K.W."/>
            <person name="Erkkila T."/>
            <person name="Frey K.G."/>
            <person name="Gibbons H.S."/>
            <person name="Gu W."/>
            <person name="Jaissle J."/>
            <person name="Johnson S.L."/>
            <person name="Koroleva G.I."/>
            <person name="Ladner J.T."/>
            <person name="Lo C.-C."/>
            <person name="Minogue T.D."/>
            <person name="Munk C."/>
            <person name="Palacios G.F."/>
            <person name="Redden C.L."/>
            <person name="Rosenzweig C.N."/>
            <person name="Scholz M.B."/>
            <person name="Teshima H."/>
            <person name="Xu Y."/>
        </authorList>
    </citation>
    <scope>NUCLEOTIDE SEQUENCE [LARGE SCALE GENOMIC DNA]</scope>
    <source>
        <strain evidence="2 3">8244</strain>
    </source>
</reference>
<evidence type="ECO:0000313" key="3">
    <source>
        <dbReference type="Proteomes" id="UP000029278"/>
    </source>
</evidence>
<evidence type="ECO:0000313" key="2">
    <source>
        <dbReference type="EMBL" id="KFN07499.1"/>
    </source>
</evidence>
<evidence type="ECO:0000256" key="1">
    <source>
        <dbReference type="SAM" id="MobiDB-lite"/>
    </source>
</evidence>
<name>A0A090Z8A1_PAEMA</name>
<keyword evidence="3" id="KW-1185">Reference proteome</keyword>
<dbReference type="AlphaFoldDB" id="A0A090Z8A1"/>
<accession>A0A090Z8A1</accession>